<accession>A0A9D9DRH7</accession>
<proteinExistence type="predicted"/>
<comment type="caution">
    <text evidence="1">The sequence shown here is derived from an EMBL/GenBank/DDBJ whole genome shotgun (WGS) entry which is preliminary data.</text>
</comment>
<gene>
    <name evidence="1" type="ORF">IAB08_02855</name>
</gene>
<dbReference type="Pfam" id="PF19891">
    <property type="entry name" value="DUF6364"/>
    <property type="match status" value="1"/>
</dbReference>
<dbReference type="InterPro" id="IPR045944">
    <property type="entry name" value="DUF6364"/>
</dbReference>
<evidence type="ECO:0000313" key="1">
    <source>
        <dbReference type="EMBL" id="MBO8432221.1"/>
    </source>
</evidence>
<sequence length="84" mass="9658">METIKVPLNKHIVDDAQIYARQKGLKLSELIESYLQRLVGNSKKAKEEEIPDIVLSLLGAGMPVEEEDLNARDAYHEYLKEKYK</sequence>
<dbReference type="AlphaFoldDB" id="A0A9D9DRH7"/>
<protein>
    <submittedName>
        <fullName evidence="1">Uncharacterized protein</fullName>
    </submittedName>
</protein>
<reference evidence="1" key="2">
    <citation type="journal article" date="2021" name="PeerJ">
        <title>Extensive microbial diversity within the chicken gut microbiome revealed by metagenomics and culture.</title>
        <authorList>
            <person name="Gilroy R."/>
            <person name="Ravi A."/>
            <person name="Getino M."/>
            <person name="Pursley I."/>
            <person name="Horton D.L."/>
            <person name="Alikhan N.F."/>
            <person name="Baker D."/>
            <person name="Gharbi K."/>
            <person name="Hall N."/>
            <person name="Watson M."/>
            <person name="Adriaenssens E.M."/>
            <person name="Foster-Nyarko E."/>
            <person name="Jarju S."/>
            <person name="Secka A."/>
            <person name="Antonio M."/>
            <person name="Oren A."/>
            <person name="Chaudhuri R.R."/>
            <person name="La Ragione R."/>
            <person name="Hildebrand F."/>
            <person name="Pallen M.J."/>
        </authorList>
    </citation>
    <scope>NUCLEOTIDE SEQUENCE</scope>
    <source>
        <strain evidence="1">2889</strain>
    </source>
</reference>
<dbReference type="EMBL" id="JADIMZ010000036">
    <property type="protein sequence ID" value="MBO8432221.1"/>
    <property type="molecule type" value="Genomic_DNA"/>
</dbReference>
<organism evidence="1 2">
    <name type="scientific">Candidatus Pullibacteroides excrementavium</name>
    <dbReference type="NCBI Taxonomy" id="2840905"/>
    <lineage>
        <taxon>Bacteria</taxon>
        <taxon>Pseudomonadati</taxon>
        <taxon>Bacteroidota</taxon>
        <taxon>Bacteroidia</taxon>
        <taxon>Bacteroidales</taxon>
        <taxon>Candidatus Pullibacteroides</taxon>
    </lineage>
</organism>
<name>A0A9D9DRH7_9BACT</name>
<evidence type="ECO:0000313" key="2">
    <source>
        <dbReference type="Proteomes" id="UP000823612"/>
    </source>
</evidence>
<dbReference type="Proteomes" id="UP000823612">
    <property type="component" value="Unassembled WGS sequence"/>
</dbReference>
<reference evidence="1" key="1">
    <citation type="submission" date="2020-10" db="EMBL/GenBank/DDBJ databases">
        <authorList>
            <person name="Gilroy R."/>
        </authorList>
    </citation>
    <scope>NUCLEOTIDE SEQUENCE</scope>
    <source>
        <strain evidence="1">2889</strain>
    </source>
</reference>